<dbReference type="Proteomes" id="UP001140066">
    <property type="component" value="Unassembled WGS sequence"/>
</dbReference>
<organism evidence="1 2">
    <name type="scientific">Coemansia linderi</name>
    <dbReference type="NCBI Taxonomy" id="2663919"/>
    <lineage>
        <taxon>Eukaryota</taxon>
        <taxon>Fungi</taxon>
        <taxon>Fungi incertae sedis</taxon>
        <taxon>Zoopagomycota</taxon>
        <taxon>Kickxellomycotina</taxon>
        <taxon>Kickxellomycetes</taxon>
        <taxon>Kickxellales</taxon>
        <taxon>Kickxellaceae</taxon>
        <taxon>Coemansia</taxon>
    </lineage>
</organism>
<comment type="caution">
    <text evidence="1">The sequence shown here is derived from an EMBL/GenBank/DDBJ whole genome shotgun (WGS) entry which is preliminary data.</text>
</comment>
<sequence length="286" mass="30955">MEMPPTPHLKPVPDDGAEITPSALGDEPSSAADFYFRVAVCAVLVVSGGLLAGLTLGLMSLDETNLHILATSGNERQRAYARRIQPIRKNGHWLLVTLLLGNTVINESLPIVMDSILGGGVMAVLVSTASIQQQQRERRQLAPGTMAETTPLIGEVPRDTAKQGKPLALVRKLSSYIRGSSSGHRVFGEISEETVRGFVPLGIITLEDVIEELIQEEIIDETDVFVDMRRKIKVMRAVKLAQSLAASPMPVPVTSGDVATEPQASSKRRGVAFSSRRRNEEQGNVD</sequence>
<accession>A0ACC1KLD5</accession>
<proteinExistence type="predicted"/>
<evidence type="ECO:0000313" key="2">
    <source>
        <dbReference type="Proteomes" id="UP001140066"/>
    </source>
</evidence>
<name>A0ACC1KLD5_9FUNG</name>
<dbReference type="EMBL" id="JANBUK010000145">
    <property type="protein sequence ID" value="KAJ2791451.1"/>
    <property type="molecule type" value="Genomic_DNA"/>
</dbReference>
<protein>
    <submittedName>
        <fullName evidence="1">Uncharacterized protein</fullName>
    </submittedName>
</protein>
<keyword evidence="2" id="KW-1185">Reference proteome</keyword>
<reference evidence="1" key="1">
    <citation type="submission" date="2022-07" db="EMBL/GenBank/DDBJ databases">
        <title>Phylogenomic reconstructions and comparative analyses of Kickxellomycotina fungi.</title>
        <authorList>
            <person name="Reynolds N.K."/>
            <person name="Stajich J.E."/>
            <person name="Barry K."/>
            <person name="Grigoriev I.V."/>
            <person name="Crous P."/>
            <person name="Smith M.E."/>
        </authorList>
    </citation>
    <scope>NUCLEOTIDE SEQUENCE</scope>
    <source>
        <strain evidence="1">BCRC 34191</strain>
    </source>
</reference>
<gene>
    <name evidence="1" type="ORF">GGI18_001125</name>
</gene>
<evidence type="ECO:0000313" key="1">
    <source>
        <dbReference type="EMBL" id="KAJ2791451.1"/>
    </source>
</evidence>